<dbReference type="AlphaFoldDB" id="A0A8J1TBI3"/>
<sequence length="341" mass="39000">MSRGEEEFELEFNNNLTQFHNFHKSAIYKAIKSHNHTAVLEAIKTGEDVNKKDEEFNQGFIHLITFEADQTNEHDFVPMVYQLADAGIDLSLKDYKGQTALRFSIEKLLLELMIALLRCGASPVDDNYKAIIEDSTGPFQIEILHWFMKFHPGLWESVSRNNGTLVASLIQSWCKIETSQNDETLINLAKRKSIKASKFDIVTISAKVVKTLEKNVHSNCFIHATLAGDVDKMYALLMDQSLDLDSITKDISYQSQWNKPVKPQSLYEAARDLGHSQDVLDILPKPEQTIMCDDEYNKNEQLVQSDEHNNECNNEYNDIIPRRRLSEGESSNAESRMCTFL</sequence>
<keyword evidence="2" id="KW-1185">Reference proteome</keyword>
<name>A0A8J1TBI3_OWEFU</name>
<protein>
    <submittedName>
        <fullName evidence="1">Uncharacterized protein</fullName>
    </submittedName>
</protein>
<comment type="caution">
    <text evidence="1">The sequence shown here is derived from an EMBL/GenBank/DDBJ whole genome shotgun (WGS) entry which is preliminary data.</text>
</comment>
<proteinExistence type="predicted"/>
<dbReference type="Proteomes" id="UP000749559">
    <property type="component" value="Unassembled WGS sequence"/>
</dbReference>
<accession>A0A8J1TBI3</accession>
<dbReference type="EMBL" id="CAIIXF020000011">
    <property type="protein sequence ID" value="CAH1799848.1"/>
    <property type="molecule type" value="Genomic_DNA"/>
</dbReference>
<dbReference type="Gene3D" id="1.25.40.20">
    <property type="entry name" value="Ankyrin repeat-containing domain"/>
    <property type="match status" value="1"/>
</dbReference>
<evidence type="ECO:0000313" key="1">
    <source>
        <dbReference type="EMBL" id="CAH1799848.1"/>
    </source>
</evidence>
<dbReference type="SUPFAM" id="SSF48403">
    <property type="entry name" value="Ankyrin repeat"/>
    <property type="match status" value="1"/>
</dbReference>
<evidence type="ECO:0000313" key="2">
    <source>
        <dbReference type="Proteomes" id="UP000749559"/>
    </source>
</evidence>
<reference evidence="1" key="1">
    <citation type="submission" date="2022-03" db="EMBL/GenBank/DDBJ databases">
        <authorList>
            <person name="Martin C."/>
        </authorList>
    </citation>
    <scope>NUCLEOTIDE SEQUENCE</scope>
</reference>
<organism evidence="1 2">
    <name type="scientific">Owenia fusiformis</name>
    <name type="common">Polychaete worm</name>
    <dbReference type="NCBI Taxonomy" id="6347"/>
    <lineage>
        <taxon>Eukaryota</taxon>
        <taxon>Metazoa</taxon>
        <taxon>Spiralia</taxon>
        <taxon>Lophotrochozoa</taxon>
        <taxon>Annelida</taxon>
        <taxon>Polychaeta</taxon>
        <taxon>Sedentaria</taxon>
        <taxon>Canalipalpata</taxon>
        <taxon>Sabellida</taxon>
        <taxon>Oweniida</taxon>
        <taxon>Oweniidae</taxon>
        <taxon>Owenia</taxon>
    </lineage>
</organism>
<dbReference type="OrthoDB" id="432281at2759"/>
<gene>
    <name evidence="1" type="ORF">OFUS_LOCUS23813</name>
</gene>
<dbReference type="InterPro" id="IPR036770">
    <property type="entry name" value="Ankyrin_rpt-contain_sf"/>
</dbReference>